<dbReference type="Proteomes" id="UP000249623">
    <property type="component" value="Chromosome 1"/>
</dbReference>
<accession>A0A2X3UY06</accession>
<dbReference type="AlphaFoldDB" id="A0A2X3UY06"/>
<keyword evidence="1" id="KW-0472">Membrane</keyword>
<name>A0A2X3UY06_STRSA</name>
<gene>
    <name evidence="2" type="ORF">NCTC11085_00247</name>
</gene>
<keyword evidence="1" id="KW-0812">Transmembrane</keyword>
<evidence type="ECO:0000256" key="1">
    <source>
        <dbReference type="SAM" id="Phobius"/>
    </source>
</evidence>
<protein>
    <submittedName>
        <fullName evidence="2">Uncharacterized protein</fullName>
    </submittedName>
</protein>
<proteinExistence type="predicted"/>
<reference evidence="2 3" key="1">
    <citation type="submission" date="2018-06" db="EMBL/GenBank/DDBJ databases">
        <authorList>
            <consortium name="Pathogen Informatics"/>
            <person name="Doyle S."/>
        </authorList>
    </citation>
    <scope>NUCLEOTIDE SEQUENCE [LARGE SCALE GENOMIC DNA]</scope>
    <source>
        <strain evidence="2 3">NCTC11085</strain>
    </source>
</reference>
<feature type="transmembrane region" description="Helical" evidence="1">
    <location>
        <begin position="59"/>
        <end position="80"/>
    </location>
</feature>
<evidence type="ECO:0000313" key="2">
    <source>
        <dbReference type="EMBL" id="SQF33774.1"/>
    </source>
</evidence>
<organism evidence="2 3">
    <name type="scientific">Streptococcus sanguinis</name>
    <dbReference type="NCBI Taxonomy" id="1305"/>
    <lineage>
        <taxon>Bacteria</taxon>
        <taxon>Bacillati</taxon>
        <taxon>Bacillota</taxon>
        <taxon>Bacilli</taxon>
        <taxon>Lactobacillales</taxon>
        <taxon>Streptococcaceae</taxon>
        <taxon>Streptococcus</taxon>
    </lineage>
</organism>
<feature type="transmembrane region" description="Helical" evidence="1">
    <location>
        <begin position="205"/>
        <end position="223"/>
    </location>
</feature>
<dbReference type="RefSeq" id="WP_002926219.1">
    <property type="nucleotide sequence ID" value="NZ_CP071430.1"/>
</dbReference>
<dbReference type="EMBL" id="LS483346">
    <property type="protein sequence ID" value="SQF33774.1"/>
    <property type="molecule type" value="Genomic_DNA"/>
</dbReference>
<feature type="transmembrane region" description="Helical" evidence="1">
    <location>
        <begin position="100"/>
        <end position="123"/>
    </location>
</feature>
<keyword evidence="1" id="KW-1133">Transmembrane helix</keyword>
<evidence type="ECO:0000313" key="3">
    <source>
        <dbReference type="Proteomes" id="UP000249623"/>
    </source>
</evidence>
<sequence>MKLKKEKCRHQLFDYEADYVICPACGEPIAENIPNNPNFKLQMIRRSRKYKRFLRWKKGYFFFLFLILFLMLFIIFNYQFLDSLVIKSYGITGIDSFEPILKWSFYPFKDVVETAAVLTFILAGPQLDRREWLRRWHLQKHAHYYLASYLYPVIRVANYILLIYLGSEFWSKLIYLEQMDLLNYHLGGQELIYASAVYAKENLRGLYIVLGLNFLADCWLFFYQRLAIRVNRF</sequence>
<feature type="transmembrane region" description="Helical" evidence="1">
    <location>
        <begin position="144"/>
        <end position="165"/>
    </location>
</feature>